<protein>
    <recommendedName>
        <fullName evidence="2">Retroviral polymerase SH3-like domain-containing protein</fullName>
    </recommendedName>
</protein>
<feature type="region of interest" description="Disordered" evidence="1">
    <location>
        <begin position="137"/>
        <end position="182"/>
    </location>
</feature>
<name>A0A6L2NSM3_TANCI</name>
<gene>
    <name evidence="3" type="ORF">Tci_059563</name>
</gene>
<feature type="domain" description="Retroviral polymerase SH3-like" evidence="2">
    <location>
        <begin position="425"/>
        <end position="469"/>
    </location>
</feature>
<evidence type="ECO:0000259" key="2">
    <source>
        <dbReference type="Pfam" id="PF25597"/>
    </source>
</evidence>
<dbReference type="InterPro" id="IPR057670">
    <property type="entry name" value="SH3_retrovirus"/>
</dbReference>
<evidence type="ECO:0000256" key="1">
    <source>
        <dbReference type="SAM" id="MobiDB-lite"/>
    </source>
</evidence>
<evidence type="ECO:0000313" key="3">
    <source>
        <dbReference type="EMBL" id="GEU87585.1"/>
    </source>
</evidence>
<reference evidence="3" key="1">
    <citation type="journal article" date="2019" name="Sci. Rep.">
        <title>Draft genome of Tanacetum cinerariifolium, the natural source of mosquito coil.</title>
        <authorList>
            <person name="Yamashiro T."/>
            <person name="Shiraishi A."/>
            <person name="Satake H."/>
            <person name="Nakayama K."/>
        </authorList>
    </citation>
    <scope>NUCLEOTIDE SEQUENCE</scope>
</reference>
<organism evidence="3">
    <name type="scientific">Tanacetum cinerariifolium</name>
    <name type="common">Dalmatian daisy</name>
    <name type="synonym">Chrysanthemum cinerariifolium</name>
    <dbReference type="NCBI Taxonomy" id="118510"/>
    <lineage>
        <taxon>Eukaryota</taxon>
        <taxon>Viridiplantae</taxon>
        <taxon>Streptophyta</taxon>
        <taxon>Embryophyta</taxon>
        <taxon>Tracheophyta</taxon>
        <taxon>Spermatophyta</taxon>
        <taxon>Magnoliopsida</taxon>
        <taxon>eudicotyledons</taxon>
        <taxon>Gunneridae</taxon>
        <taxon>Pentapetalae</taxon>
        <taxon>asterids</taxon>
        <taxon>campanulids</taxon>
        <taxon>Asterales</taxon>
        <taxon>Asteraceae</taxon>
        <taxon>Asteroideae</taxon>
        <taxon>Anthemideae</taxon>
        <taxon>Anthemidinae</taxon>
        <taxon>Tanacetum</taxon>
    </lineage>
</organism>
<dbReference type="EMBL" id="BKCJ010009570">
    <property type="protein sequence ID" value="GEU87585.1"/>
    <property type="molecule type" value="Genomic_DNA"/>
</dbReference>
<proteinExistence type="predicted"/>
<dbReference type="AlphaFoldDB" id="A0A6L2NSM3"/>
<accession>A0A6L2NSM3</accession>
<feature type="compositionally biased region" description="Low complexity" evidence="1">
    <location>
        <begin position="138"/>
        <end position="149"/>
    </location>
</feature>
<sequence>MAGLLFNEYKGDRVRVLLVRCTQPKRPRSSAWLKEMMLLVQAHKSSHILDEEQLAFLADLRIADDCDDISLAKAVHMANLSSYDLDVLFEEKESLLQAFTVFKKESKEKENKYMDKEIDLEKKIKELDNIVYKAGMKSSTSASRSQPSSNTKKNRISCTTNRNLKNKVEDHPRSIKSNSNKKNHVIEPVYNANVNRSMLKVNSELFFARCNKCMFDAIHDLCVFDFVNDMNVRSKSKSSRSSKKKNSWKPNGKVFTDIRYMWKPTGRTFTIDGNKCSLTRITSTTVMLLKETISKLVITQTPKTKVYSRIPKVTKYVGSSSKSKIIESRISNNSKLNQSWGSNTSNVPSSSLVDFRLSKLFSGTVKFGNNQIVKIMGYGNYHMGNITIFKVYYVEELVAIAIACFTQNQSLIRKRHNKTPYELLHNRKPKANIRIFVGYALAKKAYQLYSKRTRLITETIHVDFDELKDMASEQFSSGLGPQLLTPRTISLGLTQNPPSLSPFVPPTKND</sequence>
<comment type="caution">
    <text evidence="3">The sequence shown here is derived from an EMBL/GenBank/DDBJ whole genome shotgun (WGS) entry which is preliminary data.</text>
</comment>
<dbReference type="Pfam" id="PF25597">
    <property type="entry name" value="SH3_retrovirus"/>
    <property type="match status" value="1"/>
</dbReference>